<dbReference type="PROSITE" id="PS51331">
    <property type="entry name" value="THYX"/>
    <property type="match status" value="1"/>
</dbReference>
<dbReference type="InterPro" id="IPR003669">
    <property type="entry name" value="Thymidylate_synthase_ThyX"/>
</dbReference>
<reference evidence="1 2" key="1">
    <citation type="submission" date="2020-06" db="EMBL/GenBank/DDBJ databases">
        <title>Characterization of Pseudomonas phiPsa374-like phages.</title>
        <authorList>
            <person name="Warring S."/>
            <person name="Malone L.M."/>
            <person name="Easingwood R.A."/>
            <person name="Rigano L."/>
            <person name="Frampton R.A."/>
            <person name="Lopez Acedo E."/>
            <person name="Templeton M.D."/>
            <person name="Kleffmann T."/>
            <person name="Bostina M."/>
            <person name="Fineran P.C."/>
        </authorList>
    </citation>
    <scope>NUCLEOTIDE SEQUENCE [LARGE SCALE GENOMIC DNA]</scope>
</reference>
<dbReference type="Proteomes" id="UP000516132">
    <property type="component" value="Segment"/>
</dbReference>
<protein>
    <recommendedName>
        <fullName evidence="3">Thymidylate synthase</fullName>
    </recommendedName>
</protein>
<evidence type="ECO:0000313" key="1">
    <source>
        <dbReference type="EMBL" id="QNO00225.1"/>
    </source>
</evidence>
<dbReference type="Gene3D" id="3.30.1360.170">
    <property type="match status" value="1"/>
</dbReference>
<evidence type="ECO:0008006" key="3">
    <source>
        <dbReference type="Google" id="ProtNLM"/>
    </source>
</evidence>
<dbReference type="GO" id="GO:0050797">
    <property type="term" value="F:thymidylate synthase (FAD) activity"/>
    <property type="evidence" value="ECO:0007669"/>
    <property type="project" value="InterPro"/>
</dbReference>
<dbReference type="EMBL" id="MT670419">
    <property type="protein sequence ID" value="QNO00225.1"/>
    <property type="molecule type" value="Genomic_DNA"/>
</dbReference>
<accession>A0A7G9V1R9</accession>
<dbReference type="GO" id="GO:0050660">
    <property type="term" value="F:flavin adenine dinucleotide binding"/>
    <property type="evidence" value="ECO:0007669"/>
    <property type="project" value="InterPro"/>
</dbReference>
<evidence type="ECO:0000313" key="2">
    <source>
        <dbReference type="Proteomes" id="UP000516132"/>
    </source>
</evidence>
<dbReference type="GO" id="GO:0006231">
    <property type="term" value="P:dTMP biosynthetic process"/>
    <property type="evidence" value="ECO:0007669"/>
    <property type="project" value="InterPro"/>
</dbReference>
<name>A0A7G9V1R9_9CAUD</name>
<proteinExistence type="predicted"/>
<dbReference type="SUPFAM" id="SSF69796">
    <property type="entry name" value="Thymidylate synthase-complementing protein Thy1"/>
    <property type="match status" value="1"/>
</dbReference>
<keyword evidence="2" id="KW-1185">Reference proteome</keyword>
<dbReference type="Pfam" id="PF02511">
    <property type="entry name" value="Thy1"/>
    <property type="match status" value="1"/>
</dbReference>
<sequence>MISAKIIAISIAPNGQLIVTWELEYQRFIHGEFMTHRLFSRNAASSRAIPVSTIIKQVEDNPAMPIHWGANQSGMQAKQELSPVLQIGAKWAWKMAAKAAVHWANVMVKLGLHKQATNRILEPFQTMKTVMTATCMDNFFWLRNHEDAQPEIRELARLMWEALQESEPNELKAGQWHVPYYQSGFWLPTGQRDDGQVSDNHGYTLEEALAISSSCCAQVSYRKLDDTLEKAQMVYERLVGSEPVHASPFEHQATPMEYTTGREAIVAYLSGKTEKAKDGKAWQDGVTHTDRNDNLWSGNLIGWVQHRQLIPNNVCMKYEVSNG</sequence>
<dbReference type="InterPro" id="IPR036098">
    <property type="entry name" value="Thymidylate_synthase_ThyX_sf"/>
</dbReference>
<gene>
    <name evidence="1" type="ORF">phiPsa315_125</name>
</gene>
<organism evidence="1 2">
    <name type="scientific">Pseudomonas phage phiPsa315</name>
    <dbReference type="NCBI Taxonomy" id="1460363"/>
    <lineage>
        <taxon>Viruses</taxon>
        <taxon>Duplodnaviria</taxon>
        <taxon>Heunggongvirae</taxon>
        <taxon>Uroviricota</taxon>
        <taxon>Caudoviricetes</taxon>
        <taxon>Vandenendeviridae</taxon>
        <taxon>Gorskivirinae</taxon>
        <taxon>Otagovirus</taxon>
        <taxon>Otagovirus psa315</taxon>
    </lineage>
</organism>